<protein>
    <submittedName>
        <fullName evidence="1">Uncharacterized protein</fullName>
    </submittedName>
</protein>
<name>A0AAV5L139_9ROSI</name>
<reference evidence="1 2" key="1">
    <citation type="journal article" date="2021" name="Commun. Biol.">
        <title>The genome of Shorea leprosula (Dipterocarpaceae) highlights the ecological relevance of drought in aseasonal tropical rainforests.</title>
        <authorList>
            <person name="Ng K.K.S."/>
            <person name="Kobayashi M.J."/>
            <person name="Fawcett J.A."/>
            <person name="Hatakeyama M."/>
            <person name="Paape T."/>
            <person name="Ng C.H."/>
            <person name="Ang C.C."/>
            <person name="Tnah L.H."/>
            <person name="Lee C.T."/>
            <person name="Nishiyama T."/>
            <person name="Sese J."/>
            <person name="O'Brien M.J."/>
            <person name="Copetti D."/>
            <person name="Mohd Noor M.I."/>
            <person name="Ong R.C."/>
            <person name="Putra M."/>
            <person name="Sireger I.Z."/>
            <person name="Indrioko S."/>
            <person name="Kosugi Y."/>
            <person name="Izuno A."/>
            <person name="Isagi Y."/>
            <person name="Lee S.L."/>
            <person name="Shimizu K.K."/>
        </authorList>
    </citation>
    <scope>NUCLEOTIDE SEQUENCE [LARGE SCALE GENOMIC DNA]</scope>
    <source>
        <strain evidence="1">214</strain>
    </source>
</reference>
<comment type="caution">
    <text evidence="1">The sequence shown here is derived from an EMBL/GenBank/DDBJ whole genome shotgun (WGS) entry which is preliminary data.</text>
</comment>
<gene>
    <name evidence="1" type="ORF">SLEP1_g39655</name>
</gene>
<keyword evidence="2" id="KW-1185">Reference proteome</keyword>
<dbReference type="AlphaFoldDB" id="A0AAV5L139"/>
<proteinExistence type="predicted"/>
<sequence>MLLKVTFSKKKYIAESGAQLHGKGFTGNRGRIHWKISARWSMLLKVELNYMVKGSSEMGKDSLENISKMEYVAESNSKKKYIAKSGAAFQRVEYPVQLSAT</sequence>
<dbReference type="Proteomes" id="UP001054252">
    <property type="component" value="Unassembled WGS sequence"/>
</dbReference>
<dbReference type="EMBL" id="BPVZ01000089">
    <property type="protein sequence ID" value="GKV30884.1"/>
    <property type="molecule type" value="Genomic_DNA"/>
</dbReference>
<evidence type="ECO:0000313" key="2">
    <source>
        <dbReference type="Proteomes" id="UP001054252"/>
    </source>
</evidence>
<accession>A0AAV5L139</accession>
<evidence type="ECO:0000313" key="1">
    <source>
        <dbReference type="EMBL" id="GKV30884.1"/>
    </source>
</evidence>
<organism evidence="1 2">
    <name type="scientific">Rubroshorea leprosula</name>
    <dbReference type="NCBI Taxonomy" id="152421"/>
    <lineage>
        <taxon>Eukaryota</taxon>
        <taxon>Viridiplantae</taxon>
        <taxon>Streptophyta</taxon>
        <taxon>Embryophyta</taxon>
        <taxon>Tracheophyta</taxon>
        <taxon>Spermatophyta</taxon>
        <taxon>Magnoliopsida</taxon>
        <taxon>eudicotyledons</taxon>
        <taxon>Gunneridae</taxon>
        <taxon>Pentapetalae</taxon>
        <taxon>rosids</taxon>
        <taxon>malvids</taxon>
        <taxon>Malvales</taxon>
        <taxon>Dipterocarpaceae</taxon>
        <taxon>Rubroshorea</taxon>
    </lineage>
</organism>